<dbReference type="RefSeq" id="WP_217976155.1">
    <property type="nucleotide sequence ID" value="NZ_JAHTBI010000047.1"/>
</dbReference>
<dbReference type="PANTHER" id="PTHR35271:SF1">
    <property type="entry name" value="ABC TRANSPORTER, SUBSTRATE-BINDING LIPOPROTEIN"/>
    <property type="match status" value="1"/>
</dbReference>
<comment type="caution">
    <text evidence="2">The sequence shown here is derived from an EMBL/GenBank/DDBJ whole genome shotgun (WGS) entry which is preliminary data.</text>
</comment>
<organism evidence="2 3">
    <name type="scientific">Pseudomonas aegrilactucae</name>
    <dbReference type="NCBI Taxonomy" id="2854028"/>
    <lineage>
        <taxon>Bacteria</taxon>
        <taxon>Pseudomonadati</taxon>
        <taxon>Pseudomonadota</taxon>
        <taxon>Gammaproteobacteria</taxon>
        <taxon>Pseudomonadales</taxon>
        <taxon>Pseudomonadaceae</taxon>
        <taxon>Pseudomonas</taxon>
    </lineage>
</organism>
<evidence type="ECO:0000313" key="2">
    <source>
        <dbReference type="EMBL" id="MBV6288142.1"/>
    </source>
</evidence>
<evidence type="ECO:0000313" key="3">
    <source>
        <dbReference type="Proteomes" id="UP001106592"/>
    </source>
</evidence>
<dbReference type="AlphaFoldDB" id="A0A9Q2XJD5"/>
<keyword evidence="1" id="KW-0732">Signal</keyword>
<dbReference type="Proteomes" id="UP001106592">
    <property type="component" value="Unassembled WGS sequence"/>
</dbReference>
<sequence>MRLLQRCLLLMLMWPLTALSAGDIVLTAAQDTASVRGFVQALRQQRPADRVRFVPVAELPAPVRLAPATRLVLLDTAALDWRLSQADGPPALALRITRVQAERRLGGVRPAYLSLLWSDPPLARQLRLTHYLLPQARRIGVLYAEHSSFLLEELRQAARPLGLKIVAQAWPDPRDNRPLQAVLKNSDVLLGLDDLQLYNPHTAKNLLLSSYARQVPLIGPNAGFVRAGGLASTLSDQQDWLAVLTRLLDQPPAQWPRERYPEHFRVTGNRQVARALGIEAIDPAAAQQAVAAGEIHP</sequence>
<dbReference type="PANTHER" id="PTHR35271">
    <property type="entry name" value="ABC TRANSPORTER, SUBSTRATE-BINDING LIPOPROTEIN-RELATED"/>
    <property type="match status" value="1"/>
</dbReference>
<feature type="chain" id="PRO_5040281749" evidence="1">
    <location>
        <begin position="21"/>
        <end position="297"/>
    </location>
</feature>
<gene>
    <name evidence="2" type="ORF">KUO17_14070</name>
</gene>
<reference evidence="2" key="2">
    <citation type="journal article" date="2023" name="Plant Pathol.">
        <title>Dismantling and reorganizing Pseudomonas marginalis sensu#lato.</title>
        <authorList>
            <person name="Sawada H."/>
            <person name="Fujikawa T."/>
            <person name="Satou M."/>
        </authorList>
    </citation>
    <scope>NUCLEOTIDE SEQUENCE</scope>
    <source>
        <strain evidence="2">MAFF 301350</strain>
    </source>
</reference>
<protein>
    <submittedName>
        <fullName evidence="2">ABC transporter substrate-binding protein</fullName>
    </submittedName>
</protein>
<evidence type="ECO:0000256" key="1">
    <source>
        <dbReference type="SAM" id="SignalP"/>
    </source>
</evidence>
<accession>A0A9Q2XJD5</accession>
<reference evidence="2" key="1">
    <citation type="journal article" date="2022" name="Int. J. Syst. Evol. Microbiol.">
        <title>Pseudomonas aegrilactucae sp. nov. and Pseudomonas morbosilactucae sp. nov., pathogens causing bacterial rot of lettuce in Japan.</title>
        <authorList>
            <person name="Sawada H."/>
            <person name="Fujikawa T."/>
            <person name="Satou M."/>
        </authorList>
    </citation>
    <scope>NUCLEOTIDE SEQUENCE</scope>
    <source>
        <strain evidence="2">MAFF 301350</strain>
    </source>
</reference>
<dbReference type="InterPro" id="IPR007487">
    <property type="entry name" value="ABC_transpt-TYRBP-like"/>
</dbReference>
<name>A0A9Q2XJD5_9PSED</name>
<keyword evidence="3" id="KW-1185">Reference proteome</keyword>
<feature type="signal peptide" evidence="1">
    <location>
        <begin position="1"/>
        <end position="20"/>
    </location>
</feature>
<dbReference type="EMBL" id="JAHTBI010000047">
    <property type="protein sequence ID" value="MBV6288142.1"/>
    <property type="molecule type" value="Genomic_DNA"/>
</dbReference>
<dbReference type="Pfam" id="PF04392">
    <property type="entry name" value="ABC_sub_bind"/>
    <property type="match status" value="1"/>
</dbReference>
<proteinExistence type="predicted"/>